<proteinExistence type="predicted"/>
<gene>
    <name evidence="1" type="ORF">ACFFHU_27600</name>
</gene>
<dbReference type="PANTHER" id="PTHR10138">
    <property type="entry name" value="TRYPTOPHAN 2,3-DIOXYGENASE"/>
    <property type="match status" value="1"/>
</dbReference>
<evidence type="ECO:0000313" key="2">
    <source>
        <dbReference type="Proteomes" id="UP001589894"/>
    </source>
</evidence>
<dbReference type="PANTHER" id="PTHR10138:SF0">
    <property type="entry name" value="TRYPTOPHAN 2,3-DIOXYGENASE"/>
    <property type="match status" value="1"/>
</dbReference>
<reference evidence="1 2" key="1">
    <citation type="submission" date="2024-09" db="EMBL/GenBank/DDBJ databases">
        <authorList>
            <person name="Sun Q."/>
            <person name="Mori K."/>
        </authorList>
    </citation>
    <scope>NUCLEOTIDE SEQUENCE [LARGE SCALE GENOMIC DNA]</scope>
    <source>
        <strain evidence="1 2">TBRC 2205</strain>
    </source>
</reference>
<evidence type="ECO:0000313" key="1">
    <source>
        <dbReference type="EMBL" id="MFC0567895.1"/>
    </source>
</evidence>
<sequence length="204" mass="22556">MSAVRSYDEYVGLDALLGAARPVAAGGSPEVSAAERFFIVCHQTSELWLSQAHRDLRLAADLVDRRDLDRALPPIRRAKTVLGLIIATARDMAQLSRAHFDAFRPALAGTSGAQSAQFTLLLKGMDNPYVFQLSSRLQDCDPREVRRDRLVQVWDELDEFLARAEEWRRLHIELARHFVGGRRGTGGTSGVAYLEGRANALAVG</sequence>
<protein>
    <submittedName>
        <fullName evidence="1">Tryptophan 2,3-dioxygenase family protein</fullName>
    </submittedName>
</protein>
<keyword evidence="2" id="KW-1185">Reference proteome</keyword>
<name>A0ABV6P4E6_9ACTN</name>
<dbReference type="RefSeq" id="WP_377343255.1">
    <property type="nucleotide sequence ID" value="NZ_JBHLUE010000026.1"/>
</dbReference>
<accession>A0ABV6P4E6</accession>
<dbReference type="InterPro" id="IPR037217">
    <property type="entry name" value="Trp/Indoleamine_2_3_dOase-like"/>
</dbReference>
<comment type="caution">
    <text evidence="1">The sequence shown here is derived from an EMBL/GenBank/DDBJ whole genome shotgun (WGS) entry which is preliminary data.</text>
</comment>
<dbReference type="Pfam" id="PF03301">
    <property type="entry name" value="Trp_dioxygenase"/>
    <property type="match status" value="1"/>
</dbReference>
<organism evidence="1 2">
    <name type="scientific">Plantactinospora siamensis</name>
    <dbReference type="NCBI Taxonomy" id="555372"/>
    <lineage>
        <taxon>Bacteria</taxon>
        <taxon>Bacillati</taxon>
        <taxon>Actinomycetota</taxon>
        <taxon>Actinomycetes</taxon>
        <taxon>Micromonosporales</taxon>
        <taxon>Micromonosporaceae</taxon>
        <taxon>Plantactinospora</taxon>
    </lineage>
</organism>
<dbReference type="SUPFAM" id="SSF140959">
    <property type="entry name" value="Indolic compounds 2,3-dioxygenase-like"/>
    <property type="match status" value="1"/>
</dbReference>
<dbReference type="EMBL" id="JBHLUE010000026">
    <property type="protein sequence ID" value="MFC0567895.1"/>
    <property type="molecule type" value="Genomic_DNA"/>
</dbReference>
<dbReference type="InterPro" id="IPR004981">
    <property type="entry name" value="Trp_2_3_dOase"/>
</dbReference>
<dbReference type="Proteomes" id="UP001589894">
    <property type="component" value="Unassembled WGS sequence"/>
</dbReference>
<dbReference type="Gene3D" id="1.20.58.480">
    <property type="match status" value="2"/>
</dbReference>